<accession>A0AAD4I849</accession>
<comment type="similarity">
    <text evidence="2">Belongs to the MAPRE family.</text>
</comment>
<dbReference type="GO" id="GO:0051233">
    <property type="term" value="C:spindle midzone"/>
    <property type="evidence" value="ECO:0007669"/>
    <property type="project" value="UniProtKB-ARBA"/>
</dbReference>
<dbReference type="InterPro" id="IPR036514">
    <property type="entry name" value="SGNH_hydro_sf"/>
</dbReference>
<dbReference type="InterPro" id="IPR013830">
    <property type="entry name" value="SGNH_hydro"/>
</dbReference>
<protein>
    <submittedName>
        <fullName evidence="14">Uncharacterized protein</fullName>
    </submittedName>
</protein>
<dbReference type="InterPro" id="IPR036133">
    <property type="entry name" value="EB1_C_sf"/>
</dbReference>
<evidence type="ECO:0000256" key="9">
    <source>
        <dbReference type="PROSITE-ProRule" id="PRU00576"/>
    </source>
</evidence>
<evidence type="ECO:0000256" key="8">
    <source>
        <dbReference type="ARBA" id="ARBA00023306"/>
    </source>
</evidence>
<dbReference type="PROSITE" id="PS50021">
    <property type="entry name" value="CH"/>
    <property type="match status" value="1"/>
</dbReference>
<dbReference type="InterPro" id="IPR027328">
    <property type="entry name" value="MAPRE"/>
</dbReference>
<gene>
    <name evidence="14" type="ORF">G6011_02945</name>
</gene>
<dbReference type="Proteomes" id="UP001199106">
    <property type="component" value="Unassembled WGS sequence"/>
</dbReference>
<organism evidence="14 15">
    <name type="scientific">Alternaria panax</name>
    <dbReference type="NCBI Taxonomy" id="48097"/>
    <lineage>
        <taxon>Eukaryota</taxon>
        <taxon>Fungi</taxon>
        <taxon>Dikarya</taxon>
        <taxon>Ascomycota</taxon>
        <taxon>Pezizomycotina</taxon>
        <taxon>Dothideomycetes</taxon>
        <taxon>Pleosporomycetidae</taxon>
        <taxon>Pleosporales</taxon>
        <taxon>Pleosporineae</taxon>
        <taxon>Pleosporaceae</taxon>
        <taxon>Alternaria</taxon>
        <taxon>Alternaria sect. Panax</taxon>
    </lineage>
</organism>
<dbReference type="Gene3D" id="1.10.418.10">
    <property type="entry name" value="Calponin-like domain"/>
    <property type="match status" value="1"/>
</dbReference>
<dbReference type="EMBL" id="JAANER010000009">
    <property type="protein sequence ID" value="KAG9186389.1"/>
    <property type="molecule type" value="Genomic_DNA"/>
</dbReference>
<evidence type="ECO:0000259" key="12">
    <source>
        <dbReference type="PROSITE" id="PS50021"/>
    </source>
</evidence>
<dbReference type="GO" id="GO:0035372">
    <property type="term" value="P:protein localization to microtubule"/>
    <property type="evidence" value="ECO:0007669"/>
    <property type="project" value="UniProtKB-ARBA"/>
</dbReference>
<dbReference type="GO" id="GO:0051010">
    <property type="term" value="F:microtubule plus-end binding"/>
    <property type="evidence" value="ECO:0007669"/>
    <property type="project" value="UniProtKB-ARBA"/>
</dbReference>
<dbReference type="SUPFAM" id="SSF140612">
    <property type="entry name" value="EB1 dimerisation domain-like"/>
    <property type="match status" value="1"/>
</dbReference>
<feature type="domain" description="EB1 C-terminal" evidence="13">
    <location>
        <begin position="469"/>
        <end position="545"/>
    </location>
</feature>
<dbReference type="Pfam" id="PF13472">
    <property type="entry name" value="Lipase_GDSL_2"/>
    <property type="match status" value="1"/>
</dbReference>
<dbReference type="CDD" id="cd01833">
    <property type="entry name" value="XynB_like"/>
    <property type="match status" value="1"/>
</dbReference>
<dbReference type="SUPFAM" id="SSF47576">
    <property type="entry name" value="Calponin-homology domain, CH-domain"/>
    <property type="match status" value="1"/>
</dbReference>
<dbReference type="Pfam" id="PF03271">
    <property type="entry name" value="EB1"/>
    <property type="match status" value="1"/>
</dbReference>
<dbReference type="GO" id="GO:0035371">
    <property type="term" value="C:microtubule plus-end"/>
    <property type="evidence" value="ECO:0007669"/>
    <property type="project" value="UniProtKB-ARBA"/>
</dbReference>
<comment type="caution">
    <text evidence="14">The sequence shown here is derived from an EMBL/GenBank/DDBJ whole genome shotgun (WGS) entry which is preliminary data.</text>
</comment>
<keyword evidence="3" id="KW-0963">Cytoplasm</keyword>
<keyword evidence="4" id="KW-0132">Cell division</keyword>
<dbReference type="SUPFAM" id="SSF52266">
    <property type="entry name" value="SGNH hydrolase"/>
    <property type="match status" value="1"/>
</dbReference>
<evidence type="ECO:0000256" key="1">
    <source>
        <dbReference type="ARBA" id="ARBA00004245"/>
    </source>
</evidence>
<dbReference type="GO" id="GO:0030473">
    <property type="term" value="P:nuclear migration along microtubule"/>
    <property type="evidence" value="ECO:0007669"/>
    <property type="project" value="UniProtKB-ARBA"/>
</dbReference>
<dbReference type="GO" id="GO:0051301">
    <property type="term" value="P:cell division"/>
    <property type="evidence" value="ECO:0007669"/>
    <property type="project" value="UniProtKB-KW"/>
</dbReference>
<dbReference type="Gene3D" id="3.40.50.1110">
    <property type="entry name" value="SGNH hydrolase"/>
    <property type="match status" value="1"/>
</dbReference>
<dbReference type="FunFam" id="1.20.5.1430:FF:000005">
    <property type="entry name" value="Eb1, isoform E"/>
    <property type="match status" value="1"/>
</dbReference>
<evidence type="ECO:0000313" key="14">
    <source>
        <dbReference type="EMBL" id="KAG9186389.1"/>
    </source>
</evidence>
<dbReference type="Gene3D" id="1.20.5.1430">
    <property type="match status" value="1"/>
</dbReference>
<evidence type="ECO:0000256" key="7">
    <source>
        <dbReference type="ARBA" id="ARBA00023212"/>
    </source>
</evidence>
<dbReference type="FunFam" id="1.10.418.10:FF:000028">
    <property type="entry name" value="RP/EB family microtubule-associated protein"/>
    <property type="match status" value="1"/>
</dbReference>
<dbReference type="PANTHER" id="PTHR10623">
    <property type="entry name" value="MICROTUBULE-ASSOCIATED PROTEIN RP/EB FAMILY MEMBER"/>
    <property type="match status" value="1"/>
</dbReference>
<feature type="domain" description="Calponin-homology (CH)" evidence="12">
    <location>
        <begin position="311"/>
        <end position="412"/>
    </location>
</feature>
<keyword evidence="15" id="KW-1185">Reference proteome</keyword>
<feature type="signal peptide" evidence="11">
    <location>
        <begin position="1"/>
        <end position="18"/>
    </location>
</feature>
<keyword evidence="8" id="KW-0131">Cell cycle</keyword>
<dbReference type="AlphaFoldDB" id="A0AAD4I849"/>
<name>A0AAD4I849_9PLEO</name>
<dbReference type="InterPro" id="IPR036872">
    <property type="entry name" value="CH_dom_sf"/>
</dbReference>
<feature type="region of interest" description="Disordered" evidence="10">
    <location>
        <begin position="422"/>
        <end position="476"/>
    </location>
</feature>
<dbReference type="GO" id="GO:0072686">
    <property type="term" value="C:mitotic spindle"/>
    <property type="evidence" value="ECO:0007669"/>
    <property type="project" value="UniProtKB-ARBA"/>
</dbReference>
<evidence type="ECO:0000256" key="11">
    <source>
        <dbReference type="SAM" id="SignalP"/>
    </source>
</evidence>
<dbReference type="PROSITE" id="PS51230">
    <property type="entry name" value="EB1_C"/>
    <property type="match status" value="1"/>
</dbReference>
<reference evidence="14" key="1">
    <citation type="submission" date="2021-07" db="EMBL/GenBank/DDBJ databases">
        <title>Genome Resource of American Ginseng Black Spot Pathogen Alternaria panax.</title>
        <authorList>
            <person name="Qiu C."/>
            <person name="Wang W."/>
            <person name="Liu Z."/>
        </authorList>
    </citation>
    <scope>NUCLEOTIDE SEQUENCE</scope>
    <source>
        <strain evidence="14">BNCC115425</strain>
    </source>
</reference>
<evidence type="ECO:0000256" key="10">
    <source>
        <dbReference type="SAM" id="MobiDB-lite"/>
    </source>
</evidence>
<dbReference type="InterPro" id="IPR001715">
    <property type="entry name" value="CH_dom"/>
</dbReference>
<sequence length="557" mass="60813">MVSLSQLAVAAFTATTLAQSTNTTIRYMPFGDSITEIVCWRSKLWQRLKTSEWASVNFVGSGKTENNCRDTAYDRDNEGHSGFLAIDIANKNQLGGWLKTNPADVVTMHLGTNDIVQQNKAAADIVAAFTKLVGTMRASNPKMKIIVAQIIPLGIGNYNIKVQDLNRAIVPWAQGLNSTASPIWVVDQYTGFSGSGDLRDGVHPNDAGDAKMANVWFPAVVRAFEAVGADRGVVGRDTVTASRATSLPTDTLAHASISSLIIQNKLLPVSTYAHPPPWENQGTSPEGSGCDRDQTCLYPHAYNRVSADSDDTCRQELVAWLNNLLQLNITKVEQCGTGAALCQVFDSIFYDVPMSRVKFNANTEYAYLQNFKVLQNTFAKHQIDKPIRVESLVKCKMQDNLEFLQFVKQYWDQHFPGHDYDPVARRKGQGAVATGATPAPSRAAAATTARRAPAASNTAAPRTRTPLASGGGGGAASAALREENAALKETVTGLERERDFYFSKLRDIELLIQQAMEADPELEKDEGLLKQIQTILYSTEEGFEIPPEAEGAEEETF</sequence>
<evidence type="ECO:0000256" key="4">
    <source>
        <dbReference type="ARBA" id="ARBA00022618"/>
    </source>
</evidence>
<proteinExistence type="inferred from homology"/>
<dbReference type="InterPro" id="IPR004953">
    <property type="entry name" value="EB1_C"/>
</dbReference>
<feature type="chain" id="PRO_5042102583" evidence="11">
    <location>
        <begin position="19"/>
        <end position="557"/>
    </location>
</feature>
<evidence type="ECO:0000256" key="3">
    <source>
        <dbReference type="ARBA" id="ARBA00022490"/>
    </source>
</evidence>
<dbReference type="Pfam" id="PF00307">
    <property type="entry name" value="CH"/>
    <property type="match status" value="1"/>
</dbReference>
<keyword evidence="5 9" id="KW-0493">Microtubule</keyword>
<keyword evidence="6" id="KW-0498">Mitosis</keyword>
<evidence type="ECO:0000256" key="2">
    <source>
        <dbReference type="ARBA" id="ARBA00010729"/>
    </source>
</evidence>
<evidence type="ECO:0000313" key="15">
    <source>
        <dbReference type="Proteomes" id="UP001199106"/>
    </source>
</evidence>
<keyword evidence="11" id="KW-0732">Signal</keyword>
<comment type="subcellular location">
    <subcellularLocation>
        <location evidence="1">Cytoplasm</location>
        <location evidence="1">Cytoskeleton</location>
    </subcellularLocation>
</comment>
<evidence type="ECO:0000256" key="5">
    <source>
        <dbReference type="ARBA" id="ARBA00022701"/>
    </source>
</evidence>
<keyword evidence="7" id="KW-0206">Cytoskeleton</keyword>
<evidence type="ECO:0000259" key="13">
    <source>
        <dbReference type="PROSITE" id="PS51230"/>
    </source>
</evidence>
<evidence type="ECO:0000256" key="6">
    <source>
        <dbReference type="ARBA" id="ARBA00022776"/>
    </source>
</evidence>
<feature type="compositionally biased region" description="Low complexity" evidence="10">
    <location>
        <begin position="433"/>
        <end position="468"/>
    </location>
</feature>